<feature type="compositionally biased region" description="Basic and acidic residues" evidence="2">
    <location>
        <begin position="2251"/>
        <end position="2261"/>
    </location>
</feature>
<feature type="region of interest" description="Disordered" evidence="2">
    <location>
        <begin position="344"/>
        <end position="594"/>
    </location>
</feature>
<reference evidence="3" key="1">
    <citation type="submission" date="2021-03" db="EMBL/GenBank/DDBJ databases">
        <title>Chromosome level genome of the anhydrobiotic midge Polypedilum vanderplanki.</title>
        <authorList>
            <person name="Yoshida Y."/>
            <person name="Kikawada T."/>
            <person name="Gusev O."/>
        </authorList>
    </citation>
    <scope>NUCLEOTIDE SEQUENCE</scope>
    <source>
        <strain evidence="3">NIAS01</strain>
        <tissue evidence="3">Whole body or cell culture</tissue>
    </source>
</reference>
<feature type="compositionally biased region" description="Low complexity" evidence="2">
    <location>
        <begin position="551"/>
        <end position="562"/>
    </location>
</feature>
<feature type="compositionally biased region" description="Polar residues" evidence="2">
    <location>
        <begin position="813"/>
        <end position="824"/>
    </location>
</feature>
<protein>
    <submittedName>
        <fullName evidence="3">Uncharacterized protein</fullName>
    </submittedName>
</protein>
<feature type="region of interest" description="Disordered" evidence="2">
    <location>
        <begin position="1722"/>
        <end position="1744"/>
    </location>
</feature>
<feature type="compositionally biased region" description="Basic and acidic residues" evidence="2">
    <location>
        <begin position="966"/>
        <end position="975"/>
    </location>
</feature>
<feature type="region of interest" description="Disordered" evidence="2">
    <location>
        <begin position="1472"/>
        <end position="1634"/>
    </location>
</feature>
<feature type="compositionally biased region" description="Polar residues" evidence="2">
    <location>
        <begin position="683"/>
        <end position="695"/>
    </location>
</feature>
<feature type="compositionally biased region" description="Basic and acidic residues" evidence="2">
    <location>
        <begin position="622"/>
        <end position="666"/>
    </location>
</feature>
<feature type="compositionally biased region" description="Basic and acidic residues" evidence="2">
    <location>
        <begin position="1305"/>
        <end position="1360"/>
    </location>
</feature>
<feature type="compositionally biased region" description="Polar residues" evidence="2">
    <location>
        <begin position="944"/>
        <end position="965"/>
    </location>
</feature>
<feature type="compositionally biased region" description="Polar residues" evidence="2">
    <location>
        <begin position="2881"/>
        <end position="2895"/>
    </location>
</feature>
<feature type="compositionally biased region" description="Polar residues" evidence="2">
    <location>
        <begin position="1361"/>
        <end position="1372"/>
    </location>
</feature>
<feature type="compositionally biased region" description="Low complexity" evidence="2">
    <location>
        <begin position="2636"/>
        <end position="2647"/>
    </location>
</feature>
<gene>
    <name evidence="3" type="ORF">PVAND_017333</name>
</gene>
<dbReference type="InterPro" id="IPR017956">
    <property type="entry name" value="AT_hook_DNA-bd_motif"/>
</dbReference>
<feature type="region of interest" description="Disordered" evidence="2">
    <location>
        <begin position="2242"/>
        <end position="2266"/>
    </location>
</feature>
<feature type="region of interest" description="Disordered" evidence="2">
    <location>
        <begin position="2278"/>
        <end position="2398"/>
    </location>
</feature>
<feature type="compositionally biased region" description="Low complexity" evidence="2">
    <location>
        <begin position="1211"/>
        <end position="1221"/>
    </location>
</feature>
<feature type="compositionally biased region" description="Basic and acidic residues" evidence="2">
    <location>
        <begin position="1416"/>
        <end position="1456"/>
    </location>
</feature>
<feature type="compositionally biased region" description="Low complexity" evidence="2">
    <location>
        <begin position="2163"/>
        <end position="2177"/>
    </location>
</feature>
<feature type="compositionally biased region" description="Polar residues" evidence="2">
    <location>
        <begin position="2338"/>
        <end position="2355"/>
    </location>
</feature>
<feature type="compositionally biased region" description="Polar residues" evidence="2">
    <location>
        <begin position="909"/>
        <end position="920"/>
    </location>
</feature>
<feature type="compositionally biased region" description="Polar residues" evidence="2">
    <location>
        <begin position="753"/>
        <end position="765"/>
    </location>
</feature>
<organism evidence="3 4">
    <name type="scientific">Polypedilum vanderplanki</name>
    <name type="common">Sleeping chironomid midge</name>
    <dbReference type="NCBI Taxonomy" id="319348"/>
    <lineage>
        <taxon>Eukaryota</taxon>
        <taxon>Metazoa</taxon>
        <taxon>Ecdysozoa</taxon>
        <taxon>Arthropoda</taxon>
        <taxon>Hexapoda</taxon>
        <taxon>Insecta</taxon>
        <taxon>Pterygota</taxon>
        <taxon>Neoptera</taxon>
        <taxon>Endopterygota</taxon>
        <taxon>Diptera</taxon>
        <taxon>Nematocera</taxon>
        <taxon>Chironomoidea</taxon>
        <taxon>Chironomidae</taxon>
        <taxon>Chironominae</taxon>
        <taxon>Polypedilum</taxon>
        <taxon>Polypedilum</taxon>
    </lineage>
</organism>
<feature type="region of interest" description="Disordered" evidence="2">
    <location>
        <begin position="622"/>
        <end position="704"/>
    </location>
</feature>
<feature type="region of interest" description="Disordered" evidence="2">
    <location>
        <begin position="211"/>
        <end position="284"/>
    </location>
</feature>
<evidence type="ECO:0000313" key="3">
    <source>
        <dbReference type="EMBL" id="KAG5669446.1"/>
    </source>
</evidence>
<dbReference type="EMBL" id="JADBJN010000004">
    <property type="protein sequence ID" value="KAG5669446.1"/>
    <property type="molecule type" value="Genomic_DNA"/>
</dbReference>
<feature type="compositionally biased region" description="Polar residues" evidence="2">
    <location>
        <begin position="1731"/>
        <end position="1744"/>
    </location>
</feature>
<feature type="region of interest" description="Disordered" evidence="2">
    <location>
        <begin position="2074"/>
        <end position="2149"/>
    </location>
</feature>
<feature type="compositionally biased region" description="Low complexity" evidence="2">
    <location>
        <begin position="1248"/>
        <end position="1257"/>
    </location>
</feature>
<proteinExistence type="predicted"/>
<feature type="compositionally biased region" description="Basic and acidic residues" evidence="2">
    <location>
        <begin position="1515"/>
        <end position="1570"/>
    </location>
</feature>
<feature type="compositionally biased region" description="Basic and acidic residues" evidence="2">
    <location>
        <begin position="1600"/>
        <end position="1624"/>
    </location>
</feature>
<feature type="compositionally biased region" description="Basic and acidic residues" evidence="2">
    <location>
        <begin position="1048"/>
        <end position="1133"/>
    </location>
</feature>
<accession>A0A9J6BJ58</accession>
<feature type="region of interest" description="Disordered" evidence="2">
    <location>
        <begin position="739"/>
        <end position="833"/>
    </location>
</feature>
<feature type="compositionally biased region" description="Basic residues" evidence="2">
    <location>
        <begin position="922"/>
        <end position="931"/>
    </location>
</feature>
<feature type="region of interest" description="Disordered" evidence="2">
    <location>
        <begin position="2006"/>
        <end position="2029"/>
    </location>
</feature>
<feature type="compositionally biased region" description="Low complexity" evidence="2">
    <location>
        <begin position="184"/>
        <end position="194"/>
    </location>
</feature>
<feature type="region of interest" description="Disordered" evidence="2">
    <location>
        <begin position="2835"/>
        <end position="2895"/>
    </location>
</feature>
<feature type="compositionally biased region" description="Basic and acidic residues" evidence="2">
    <location>
        <begin position="2856"/>
        <end position="2877"/>
    </location>
</feature>
<feature type="compositionally biased region" description="Basic and acidic residues" evidence="2">
    <location>
        <begin position="442"/>
        <end position="451"/>
    </location>
</feature>
<feature type="compositionally biased region" description="Basic and acidic residues" evidence="2">
    <location>
        <begin position="1472"/>
        <end position="1505"/>
    </location>
</feature>
<feature type="region of interest" description="Disordered" evidence="2">
    <location>
        <begin position="2629"/>
        <end position="2656"/>
    </location>
</feature>
<feature type="region of interest" description="Disordered" evidence="2">
    <location>
        <begin position="102"/>
        <end position="127"/>
    </location>
</feature>
<feature type="compositionally biased region" description="Polar residues" evidence="2">
    <location>
        <begin position="976"/>
        <end position="993"/>
    </location>
</feature>
<feature type="region of interest" description="Disordered" evidence="2">
    <location>
        <begin position="1412"/>
        <end position="1456"/>
    </location>
</feature>
<feature type="compositionally biased region" description="Basic and acidic residues" evidence="2">
    <location>
        <begin position="2382"/>
        <end position="2398"/>
    </location>
</feature>
<evidence type="ECO:0000256" key="2">
    <source>
        <dbReference type="SAM" id="MobiDB-lite"/>
    </source>
</evidence>
<feature type="compositionally biased region" description="Basic and acidic residues" evidence="2">
    <location>
        <begin position="863"/>
        <end position="907"/>
    </location>
</feature>
<feature type="compositionally biased region" description="Basic residues" evidence="2">
    <location>
        <begin position="766"/>
        <end position="775"/>
    </location>
</feature>
<dbReference type="SMART" id="SM00384">
    <property type="entry name" value="AT_hook"/>
    <property type="match status" value="2"/>
</dbReference>
<feature type="compositionally biased region" description="Basic and acidic residues" evidence="2">
    <location>
        <begin position="1017"/>
        <end position="1035"/>
    </location>
</feature>
<feature type="compositionally biased region" description="Basic and acidic residues" evidence="2">
    <location>
        <begin position="1140"/>
        <end position="1155"/>
    </location>
</feature>
<evidence type="ECO:0000313" key="4">
    <source>
        <dbReference type="Proteomes" id="UP001107558"/>
    </source>
</evidence>
<keyword evidence="4" id="KW-1185">Reference proteome</keyword>
<feature type="region of interest" description="Disordered" evidence="2">
    <location>
        <begin position="1281"/>
        <end position="1400"/>
    </location>
</feature>
<feature type="compositionally biased region" description="Polar residues" evidence="2">
    <location>
        <begin position="2305"/>
        <end position="2324"/>
    </location>
</feature>
<feature type="region of interest" description="Disordered" evidence="2">
    <location>
        <begin position="845"/>
        <end position="1260"/>
    </location>
</feature>
<dbReference type="GO" id="GO:0003677">
    <property type="term" value="F:DNA binding"/>
    <property type="evidence" value="ECO:0007669"/>
    <property type="project" value="InterPro"/>
</dbReference>
<feature type="compositionally biased region" description="Polar residues" evidence="2">
    <location>
        <begin position="382"/>
        <end position="421"/>
    </location>
</feature>
<feature type="region of interest" description="Disordered" evidence="2">
    <location>
        <begin position="184"/>
        <end position="203"/>
    </location>
</feature>
<feature type="compositionally biased region" description="Polar residues" evidence="2">
    <location>
        <begin position="1281"/>
        <end position="1295"/>
    </location>
</feature>
<feature type="compositionally biased region" description="Polar residues" evidence="2">
    <location>
        <begin position="2078"/>
        <end position="2098"/>
    </location>
</feature>
<feature type="coiled-coil region" evidence="1">
    <location>
        <begin position="3084"/>
        <end position="3111"/>
    </location>
</feature>
<feature type="compositionally biased region" description="Basic and acidic residues" evidence="2">
    <location>
        <begin position="233"/>
        <end position="276"/>
    </location>
</feature>
<feature type="region of interest" description="Disordered" evidence="2">
    <location>
        <begin position="2910"/>
        <end position="2930"/>
    </location>
</feature>
<comment type="caution">
    <text evidence="3">The sequence shown here is derived from an EMBL/GenBank/DDBJ whole genome shotgun (WGS) entry which is preliminary data.</text>
</comment>
<feature type="compositionally biased region" description="Basic and acidic residues" evidence="2">
    <location>
        <begin position="933"/>
        <end position="942"/>
    </location>
</feature>
<feature type="region of interest" description="Disordered" evidence="2">
    <location>
        <begin position="2161"/>
        <end position="2180"/>
    </location>
</feature>
<feature type="region of interest" description="Disordered" evidence="2">
    <location>
        <begin position="2709"/>
        <end position="2742"/>
    </location>
</feature>
<feature type="compositionally biased region" description="Low complexity" evidence="2">
    <location>
        <begin position="575"/>
        <end position="593"/>
    </location>
</feature>
<feature type="compositionally biased region" description="Basic and acidic residues" evidence="2">
    <location>
        <begin position="743"/>
        <end position="752"/>
    </location>
</feature>
<dbReference type="OrthoDB" id="9949223at2759"/>
<feature type="compositionally biased region" description="Polar residues" evidence="2">
    <location>
        <begin position="2283"/>
        <end position="2297"/>
    </location>
</feature>
<feature type="compositionally biased region" description="Low complexity" evidence="2">
    <location>
        <begin position="517"/>
        <end position="531"/>
    </location>
</feature>
<feature type="compositionally biased region" description="Low complexity" evidence="2">
    <location>
        <begin position="2363"/>
        <end position="2375"/>
    </location>
</feature>
<feature type="compositionally biased region" description="Low complexity" evidence="2">
    <location>
        <begin position="215"/>
        <end position="232"/>
    </location>
</feature>
<evidence type="ECO:0000256" key="1">
    <source>
        <dbReference type="SAM" id="Coils"/>
    </source>
</evidence>
<keyword evidence="1" id="KW-0175">Coiled coil</keyword>
<feature type="compositionally biased region" description="Low complexity" evidence="2">
    <location>
        <begin position="2912"/>
        <end position="2930"/>
    </location>
</feature>
<feature type="compositionally biased region" description="Low complexity" evidence="2">
    <location>
        <begin position="2104"/>
        <end position="2143"/>
    </location>
</feature>
<sequence>MIDIELIVKCIDEKIEELEKLEFNEPEEFLCTPLTAVPVNSNSDFAALASQVFHPEDFRKRKQKIQNDGSSRKKFKSEKIDIREKLAREEILRKKKFTIYENSSPSNATKSDAKNVKNLKSPETVERQIHRNEIIEEPLQIFHPKPSTSKSFDDKFLQKESKVTQHQDNNRKLIKNKQNEESLLVDEISSSSESDSSKNFQNKIKKQSFMSKNLSETSSKCLPSTSSSISLKSSRDDKFSTKSTKDGKISGKSTETSKMEQELRILSKSTLKDDKNSSNSNEKAETFVNLLEIDKNSTNTTEKEGNLQNINEETEISKKFVNRAKNSKNFDKKKENCTKLFENTENCQAQLEKKKMTKNTKSEDESFQKSTQSNKTTKSTNADKISQLSSTKPKILSQTTTESKNLQTFNTKTEVSSQSTSIDEDSDFETKISSSLIRKDKKFHEKAEKSLNKKTKSKYPKIPNKNLGDSNKNLNKILEPERKDSNVVNKNLKKPEEKQEISTKPSTVSKNLKMKSEISLKTTKSSKTLKQTSEKSDISSSSIKSKESSEKSSFSAKSNKSSKTSDEISTSLIDTSLNFTENSSTSSSFNLKKTQLDGKATDLSTLSTSEKTLLNFSSIDSEIDREIKDDKNESKKEEILSKIDEKPSKAEEKLSQDEENFAKIDESLTETNEESSKNESLSQNVESLSKTNKSLLETEESLTKNEESLLKIDASLMKNDGNSSEIKKSLIETDENLANNEESLIKNDKSLSETDQNPSLNQSVPQKRKRGRPPKIKSEQTEINKNILDSPKTDQEISIIEQNSSVKEDSSLKIEQTPSTSETHMTGVKKSTRIRKKTYKLLNLDESIENDSEVSQSSFFKGSKFDEKTPKLEKASKSDKKIEKSEEKLEKSKEKIEKLEEKKEVKIETIQNEETLTSPTVIKRKRGRPSLKQKLEEQEKMKLNSSKTNETQKENFQNSSLNQSSENDRNQKESKLQTTKNNENTEGNSQNSSENDKKISQKVNENEESFSLNEGKTSQEKSNNDEASKTSEKPAPKKRGRKPKNRKKIEETQEKIQEIQDKEDEKDLQSLKQDKIENPENEKQVQEKIDEIKTNKNDQEKEDEKKSVDNIKNSTKNDQKFSEQQEENLKSSKNENLPKSTEDEKNFKEASEKLNEINFECHSSKIPEKNDEDFLEMSKESKTNFQSDSIKGFENINDSSAKNQKHDENFQKSSSTSPQKSPTKEEQKRNRKQTFPALINFPNDKTTETPSTSSTSPLKIESNLYKSRQLLRTSLLRHSVCSENNLKNLKKTQVQKLFEESDVNLVKEEANKVEDLEKSKEFEIDDENDKKFEKNESDEKKLEDKPIKDSSETSSKKISENQEILNQPQSAPVKQKRPYHRRTLSSFGIDQIKRSSRIAKPKESYKEFLAELNLQSKEKEKEGKNQEKIDESLRNEKNSEEVKEKLKSDEKSQNLKEFEIEEEKISKIESKIQGKAEKKLKSEKISKFEEKSVENSTFKKIENSKTAKNVNIKEQTSDDKINQDSLKTDDDEKFQSELKTKNEEKTQNSSKIDIDDTKQNLSKYDDDKTIQIDLESENQEKIENFNNESKSSKNEAATNQEEKKSDQEIQPKNSKNDSKSEMQPKKSVPKNPSLMKITKFQKPILSPQKNLTLNRAIKKIIPPRRHSIAVSHQIIKKLSPIKINIVNIPNKGYSVVQSVTVDSKKVNEGKKNIEESTFLKGKDSENDSKIETNSNSAASKNKIDTNNVCEKQKIESSKIAVNLSSHEDVKSTKSNDILKNESPSFIKKSSSSIEHFKSSSSTEDLQAKFSHKSPIKAQSQVKNPLKIVITKDNAIWKKIVSAKSNENLKIKEKSSITNDEKKLKETREKIAAINSEKAKLTKGEKILNLSSDEKSKIDQKSSGKLKLLESLEKSSKLFEFKLEMNGNQAKKLQGENLDTEKTESSQVEQIQTEKLEKELQMTASNKKNQEKSKIEVFPKKTKNTFEKLPKLSTIQSSEEIIQSLMKAKKSSSESPAKEKNNEKIPINLLNSKKTFDPKRRLSLDLEKFTGSSMNSQKTNLKMLNLASSSLSSAINSSDTKNLQQTNLTATKKSPGSDRNQQDKNSNLTFDTNTNLSTLNSSLNTENQQISNSNHKTNKNSKSPSKIKEKSMLVMKEIEKLRNSLKSQEQKTSSSQESSDGKILQINSTLIKPVEKAQENSSKVVKIPNKNSILKTSTSQTYKIINISKDGIALKVPVKVSSLSPQSSNLETKNEKSSKESSKSSSIEDFMEQIHYESPKKLQRSMSSPRNLQFNSNGLKIKGQVKLSTGSNSLKDSETSNSSEASHQKKISAIIPGINGNSSNYRNKNESSSKSQDSVKKLTSSPSKSGIIKSPSQAISLKVSEEKSPDSEPKNKNIENLEEKLSVSETKIINSRNFEDISGILKTKKVKFGESSKILQGKDSNYASAERKVVNLENTEQKCLNFGKSEGKILNLESIKLKASSPESKTSTSKNSQVKFSTLQAKAIPERSLKDKVVSPKVLNFQLNKSIKKFDSSPIILNFKNAEQLSMAKSAAENKKLSEEKIKSFPSMELNKFESEESKISIDTQNASDINKLRLMNSLKLIERRLSISHPDLSVVKVLKKNENSDKIDKSESLSNSKQSSSNFKKSKPSNKEILKKNAAIEIPLENLQEMFKSSSESDEKFLENSLKNSQSSVNLQNLSNLKSLLSSPKQQDDLTRNRQRSANNLGEKSSQESPKKTSQILQGIDFEKSSILSQNKQEISPKTLQKTRETLIKISPASLQKSQIIQRKNLQKSLESFQDDSQKLLTNSQGKNSSKFTEILTKVSQKSLQNLQQSPMGKLRKFQKSPSNTLQKSEESLIRKLLHKSPESPKRNFENFPETSTKIVQKSPENLTKSQNLTENLLISYETSSNSSQNSSQSPQKSNLQQALENSLGTLKTLSKNSNIFLQKSSKIKIDGDEILKTAKRSVLLYKTQKFRNDVKKFSRIHQRRNSVAMPTNVKNVKKLVPMIKIQNSDEVEQPKFQEKEIDKQVVFVVEKDPKIIKFDGNQKPKNIPSSKFIKKRRVVDELYEKYNKLKESGKIPKLEESKRNTKEKNNKIEEEFAENAKKLLPYKPTESPIKISSENLQKINEKSKVFNERRKRRRNNKNFSTESKILRKNEITEAAEKIEVTSSRIIQSSQKIESIRKSTESSSTEMSLKMKQKIRNNSGTFDDQLNYDSSSSISLAEVSFQFKKVMKSLLYLLLIQFYFIFAQQNPVLVSNSQAADNSNNKYANCLLAKDPGPCKGMVPRFYYDSSLKKCGW</sequence>
<feature type="compositionally biased region" description="Basic residues" evidence="2">
    <location>
        <begin position="1036"/>
        <end position="1047"/>
    </location>
</feature>
<feature type="compositionally biased region" description="Low complexity" evidence="2">
    <location>
        <begin position="368"/>
        <end position="380"/>
    </location>
</feature>
<dbReference type="Proteomes" id="UP001107558">
    <property type="component" value="Chromosome 4"/>
</dbReference>
<name>A0A9J6BJ58_POLVA</name>
<feature type="compositionally biased region" description="Basic residues" evidence="2">
    <location>
        <begin position="1374"/>
        <end position="1383"/>
    </location>
</feature>
<feature type="coiled-coil region" evidence="1">
    <location>
        <begin position="1856"/>
        <end position="1883"/>
    </location>
</feature>